<gene>
    <name evidence="1" type="ORF">GCM10022408_33930</name>
</gene>
<accession>A0ABP7SXB1</accession>
<comment type="caution">
    <text evidence="1">The sequence shown here is derived from an EMBL/GenBank/DDBJ whole genome shotgun (WGS) entry which is preliminary data.</text>
</comment>
<reference evidence="2" key="1">
    <citation type="journal article" date="2019" name="Int. J. Syst. Evol. Microbiol.">
        <title>The Global Catalogue of Microorganisms (GCM) 10K type strain sequencing project: providing services to taxonomists for standard genome sequencing and annotation.</title>
        <authorList>
            <consortium name="The Broad Institute Genomics Platform"/>
            <consortium name="The Broad Institute Genome Sequencing Center for Infectious Disease"/>
            <person name="Wu L."/>
            <person name="Ma J."/>
        </authorList>
    </citation>
    <scope>NUCLEOTIDE SEQUENCE [LARGE SCALE GENOMIC DNA]</scope>
    <source>
        <strain evidence="2">JCM 17224</strain>
    </source>
</reference>
<keyword evidence="2" id="KW-1185">Reference proteome</keyword>
<evidence type="ECO:0000313" key="2">
    <source>
        <dbReference type="Proteomes" id="UP001500567"/>
    </source>
</evidence>
<sequence length="215" mass="23335">MLTSFDFLMKALPLLLYVLLALAATSCKSAEKAIFRLSGTPISSRLPPLEVSTDIGPWAHSEGALPEDARLVFQRELQQNITAIADSAQFGYAKLTITSANLKRTGKGFQIIQLATLLLPTLLGLPMEYYCGQLEAEVQILNAKGEVIGTYQGTGASRVRVAMYHGYDQTSAPRMADVAALKEALSQIRPQLEHDASRLRDQLLTAGPMAASLEQ</sequence>
<evidence type="ECO:0008006" key="3">
    <source>
        <dbReference type="Google" id="ProtNLM"/>
    </source>
</evidence>
<name>A0ABP7SXB1_9BACT</name>
<dbReference type="Proteomes" id="UP001500567">
    <property type="component" value="Unassembled WGS sequence"/>
</dbReference>
<dbReference type="EMBL" id="BAABDJ010000038">
    <property type="protein sequence ID" value="GAA4017547.1"/>
    <property type="molecule type" value="Genomic_DNA"/>
</dbReference>
<proteinExistence type="predicted"/>
<dbReference type="RefSeq" id="WP_345074650.1">
    <property type="nucleotide sequence ID" value="NZ_BAABDJ010000038.1"/>
</dbReference>
<evidence type="ECO:0000313" key="1">
    <source>
        <dbReference type="EMBL" id="GAA4017547.1"/>
    </source>
</evidence>
<organism evidence="1 2">
    <name type="scientific">Hymenobacter fastidiosus</name>
    <dbReference type="NCBI Taxonomy" id="486264"/>
    <lineage>
        <taxon>Bacteria</taxon>
        <taxon>Pseudomonadati</taxon>
        <taxon>Bacteroidota</taxon>
        <taxon>Cytophagia</taxon>
        <taxon>Cytophagales</taxon>
        <taxon>Hymenobacteraceae</taxon>
        <taxon>Hymenobacter</taxon>
    </lineage>
</organism>
<protein>
    <recommendedName>
        <fullName evidence="3">DUF3313 domain-containing protein</fullName>
    </recommendedName>
</protein>